<evidence type="ECO:0008006" key="4">
    <source>
        <dbReference type="Google" id="ProtNLM"/>
    </source>
</evidence>
<accession>A0AA39YVI8</accession>
<sequence length="97" mass="10423">MPALAAVVVAAALAEALPEAEPVDEGVADAEELLEAETWDVTFFDPQTTEWQVAWPTASSGWLVMHWATAYWHSSDGSVCSKSDTLKLAMTGSQVQL</sequence>
<dbReference type="Proteomes" id="UP001175001">
    <property type="component" value="Unassembled WGS sequence"/>
</dbReference>
<proteinExistence type="predicted"/>
<dbReference type="AlphaFoldDB" id="A0AA39YVI8"/>
<dbReference type="EMBL" id="JAUJDW010000014">
    <property type="protein sequence ID" value="KAK0659358.1"/>
    <property type="molecule type" value="Genomic_DNA"/>
</dbReference>
<evidence type="ECO:0000313" key="3">
    <source>
        <dbReference type="Proteomes" id="UP001175001"/>
    </source>
</evidence>
<protein>
    <recommendedName>
        <fullName evidence="4">Secreted protein</fullName>
    </recommendedName>
</protein>
<comment type="caution">
    <text evidence="2">The sequence shown here is derived from an EMBL/GenBank/DDBJ whole genome shotgun (WGS) entry which is preliminary data.</text>
</comment>
<gene>
    <name evidence="2" type="ORF">DIS24_g4000</name>
</gene>
<feature type="signal peptide" evidence="1">
    <location>
        <begin position="1"/>
        <end position="16"/>
    </location>
</feature>
<feature type="chain" id="PRO_5041275109" description="Secreted protein" evidence="1">
    <location>
        <begin position="17"/>
        <end position="97"/>
    </location>
</feature>
<keyword evidence="1" id="KW-0732">Signal</keyword>
<reference evidence="2" key="1">
    <citation type="submission" date="2023-06" db="EMBL/GenBank/DDBJ databases">
        <title>Multi-omics analyses reveal the molecular pathogenesis toolkit of Lasiodiplodia hormozganensis, a cross-kingdom pathogen.</title>
        <authorList>
            <person name="Felix C."/>
            <person name="Meneses R."/>
            <person name="Goncalves M.F.M."/>
            <person name="Tilleman L."/>
            <person name="Duarte A.S."/>
            <person name="Jorrin-Novo J.V."/>
            <person name="Van De Peer Y."/>
            <person name="Deforce D."/>
            <person name="Van Nieuwerburgh F."/>
            <person name="Esteves A.C."/>
            <person name="Alves A."/>
        </authorList>
    </citation>
    <scope>NUCLEOTIDE SEQUENCE</scope>
    <source>
        <strain evidence="2">CBS 339.90</strain>
    </source>
</reference>
<name>A0AA39YVI8_9PEZI</name>
<evidence type="ECO:0000313" key="2">
    <source>
        <dbReference type="EMBL" id="KAK0659358.1"/>
    </source>
</evidence>
<organism evidence="2 3">
    <name type="scientific">Lasiodiplodia hormozganensis</name>
    <dbReference type="NCBI Taxonomy" id="869390"/>
    <lineage>
        <taxon>Eukaryota</taxon>
        <taxon>Fungi</taxon>
        <taxon>Dikarya</taxon>
        <taxon>Ascomycota</taxon>
        <taxon>Pezizomycotina</taxon>
        <taxon>Dothideomycetes</taxon>
        <taxon>Dothideomycetes incertae sedis</taxon>
        <taxon>Botryosphaeriales</taxon>
        <taxon>Botryosphaeriaceae</taxon>
        <taxon>Lasiodiplodia</taxon>
    </lineage>
</organism>
<keyword evidence="3" id="KW-1185">Reference proteome</keyword>
<evidence type="ECO:0000256" key="1">
    <source>
        <dbReference type="SAM" id="SignalP"/>
    </source>
</evidence>